<evidence type="ECO:0000313" key="3">
    <source>
        <dbReference type="Proteomes" id="UP000184097"/>
    </source>
</evidence>
<keyword evidence="1" id="KW-0812">Transmembrane</keyword>
<dbReference type="Proteomes" id="UP000184097">
    <property type="component" value="Unassembled WGS sequence"/>
</dbReference>
<dbReference type="EMBL" id="FRDH01000008">
    <property type="protein sequence ID" value="SHN59598.1"/>
    <property type="molecule type" value="Genomic_DNA"/>
</dbReference>
<evidence type="ECO:0000313" key="2">
    <source>
        <dbReference type="EMBL" id="SHN59598.1"/>
    </source>
</evidence>
<proteinExistence type="predicted"/>
<evidence type="ECO:0008006" key="4">
    <source>
        <dbReference type="Google" id="ProtNLM"/>
    </source>
</evidence>
<keyword evidence="1" id="KW-0472">Membrane</keyword>
<sequence>MTITLFISIFTVGAMVSGLLTEAIKKAYQNANKDYSANVIALVDAVVVGGLGTTCAYMLLGIPWTVNNIICLFLMIVVVWVGSMIGYDKIMQLLNQLGNIREDKS</sequence>
<keyword evidence="1" id="KW-1133">Transmembrane helix</keyword>
<gene>
    <name evidence="2" type="ORF">SAMN02745247_02073</name>
</gene>
<reference evidence="2 3" key="1">
    <citation type="submission" date="2016-12" db="EMBL/GenBank/DDBJ databases">
        <authorList>
            <person name="Song W.-J."/>
            <person name="Kurnit D.M."/>
        </authorList>
    </citation>
    <scope>NUCLEOTIDE SEQUENCE [LARGE SCALE GENOMIC DNA]</scope>
    <source>
        <strain evidence="2 3">DSM 14810</strain>
    </source>
</reference>
<name>A0A1M7SME4_9FIRM</name>
<feature type="transmembrane region" description="Helical" evidence="1">
    <location>
        <begin position="6"/>
        <end position="24"/>
    </location>
</feature>
<evidence type="ECO:0000256" key="1">
    <source>
        <dbReference type="SAM" id="Phobius"/>
    </source>
</evidence>
<accession>A0A1M7SME4</accession>
<feature type="transmembrane region" description="Helical" evidence="1">
    <location>
        <begin position="36"/>
        <end position="60"/>
    </location>
</feature>
<feature type="transmembrane region" description="Helical" evidence="1">
    <location>
        <begin position="66"/>
        <end position="87"/>
    </location>
</feature>
<dbReference type="AlphaFoldDB" id="A0A1M7SME4"/>
<organism evidence="2 3">
    <name type="scientific">Butyrivibrio hungatei DSM 14810</name>
    <dbReference type="NCBI Taxonomy" id="1121132"/>
    <lineage>
        <taxon>Bacteria</taxon>
        <taxon>Bacillati</taxon>
        <taxon>Bacillota</taxon>
        <taxon>Clostridia</taxon>
        <taxon>Lachnospirales</taxon>
        <taxon>Lachnospiraceae</taxon>
        <taxon>Butyrivibrio</taxon>
    </lineage>
</organism>
<protein>
    <recommendedName>
        <fullName evidence="4">Holin</fullName>
    </recommendedName>
</protein>
<dbReference type="RefSeq" id="WP_072703732.1">
    <property type="nucleotide sequence ID" value="NZ_FRDH01000008.1"/>
</dbReference>